<protein>
    <recommendedName>
        <fullName evidence="1">SET domain-containing protein</fullName>
    </recommendedName>
</protein>
<sequence>MDYFPQFFNFSIPADKSHPLLPPEIEIRHTATKDYSLFVVSDIPTGTLLFCESPLVTINHDSTPLDVLIQKSLSVADPHTIRCFYNLHNAHHRWNDPSYILTHKPAIQAGIWLTNCVLLSPFTSAVFNAVSRINHSCIPNVELEWSEDRQLMGVFAKRDLAAGDEVFRSYFEEEVGHRLVQVRREYLRGGWAFECGCKRCVNEAAYWDWKNKPSVPGDNEDVEGRMGSAD</sequence>
<name>A0A2T6ZCK5_TUBBO</name>
<dbReference type="OrthoDB" id="265717at2759"/>
<dbReference type="InterPro" id="IPR053185">
    <property type="entry name" value="SET_domain_protein"/>
</dbReference>
<dbReference type="PANTHER" id="PTHR47332:SF4">
    <property type="entry name" value="SET DOMAIN-CONTAINING PROTEIN 5"/>
    <property type="match status" value="1"/>
</dbReference>
<dbReference type="PANTHER" id="PTHR47332">
    <property type="entry name" value="SET DOMAIN-CONTAINING PROTEIN 5"/>
    <property type="match status" value="1"/>
</dbReference>
<comment type="caution">
    <text evidence="2">The sequence shown here is derived from an EMBL/GenBank/DDBJ whole genome shotgun (WGS) entry which is preliminary data.</text>
</comment>
<dbReference type="Proteomes" id="UP000244722">
    <property type="component" value="Unassembled WGS sequence"/>
</dbReference>
<dbReference type="CDD" id="cd20071">
    <property type="entry name" value="SET_SMYD"/>
    <property type="match status" value="1"/>
</dbReference>
<dbReference type="SMART" id="SM00317">
    <property type="entry name" value="SET"/>
    <property type="match status" value="1"/>
</dbReference>
<evidence type="ECO:0000259" key="1">
    <source>
        <dbReference type="PROSITE" id="PS50280"/>
    </source>
</evidence>
<evidence type="ECO:0000313" key="3">
    <source>
        <dbReference type="Proteomes" id="UP000244722"/>
    </source>
</evidence>
<feature type="domain" description="SET" evidence="1">
    <location>
        <begin position="23"/>
        <end position="171"/>
    </location>
</feature>
<dbReference type="InterPro" id="IPR046341">
    <property type="entry name" value="SET_dom_sf"/>
</dbReference>
<keyword evidence="3" id="KW-1185">Reference proteome</keyword>
<dbReference type="AlphaFoldDB" id="A0A2T6ZCK5"/>
<dbReference type="InterPro" id="IPR001214">
    <property type="entry name" value="SET_dom"/>
</dbReference>
<organism evidence="2 3">
    <name type="scientific">Tuber borchii</name>
    <name type="common">White truffle</name>
    <dbReference type="NCBI Taxonomy" id="42251"/>
    <lineage>
        <taxon>Eukaryota</taxon>
        <taxon>Fungi</taxon>
        <taxon>Dikarya</taxon>
        <taxon>Ascomycota</taxon>
        <taxon>Pezizomycotina</taxon>
        <taxon>Pezizomycetes</taxon>
        <taxon>Pezizales</taxon>
        <taxon>Tuberaceae</taxon>
        <taxon>Tuber</taxon>
    </lineage>
</organism>
<accession>A0A2T6ZCK5</accession>
<dbReference type="EMBL" id="NESQ01000407">
    <property type="protein sequence ID" value="PUU73176.1"/>
    <property type="molecule type" value="Genomic_DNA"/>
</dbReference>
<dbReference type="PROSITE" id="PS50280">
    <property type="entry name" value="SET"/>
    <property type="match status" value="1"/>
</dbReference>
<dbReference type="Gene3D" id="2.170.270.10">
    <property type="entry name" value="SET domain"/>
    <property type="match status" value="1"/>
</dbReference>
<dbReference type="Pfam" id="PF00856">
    <property type="entry name" value="SET"/>
    <property type="match status" value="1"/>
</dbReference>
<reference evidence="2 3" key="1">
    <citation type="submission" date="2017-04" db="EMBL/GenBank/DDBJ databases">
        <title>Draft genome sequence of Tuber borchii Vittad., a whitish edible truffle.</title>
        <authorList>
            <consortium name="DOE Joint Genome Institute"/>
            <person name="Murat C."/>
            <person name="Kuo A."/>
            <person name="Barry K.W."/>
            <person name="Clum A."/>
            <person name="Dockter R.B."/>
            <person name="Fauchery L."/>
            <person name="Iotti M."/>
            <person name="Kohler A."/>
            <person name="Labutti K."/>
            <person name="Lindquist E.A."/>
            <person name="Lipzen A."/>
            <person name="Ohm R.A."/>
            <person name="Wang M."/>
            <person name="Grigoriev I.V."/>
            <person name="Zambonelli A."/>
            <person name="Martin F.M."/>
        </authorList>
    </citation>
    <scope>NUCLEOTIDE SEQUENCE [LARGE SCALE GENOMIC DNA]</scope>
    <source>
        <strain evidence="2 3">Tbo3840</strain>
    </source>
</reference>
<gene>
    <name evidence="2" type="ORF">B9Z19DRAFT_1135740</name>
</gene>
<proteinExistence type="predicted"/>
<dbReference type="STRING" id="42251.A0A2T6ZCK5"/>
<dbReference type="SUPFAM" id="SSF82199">
    <property type="entry name" value="SET domain"/>
    <property type="match status" value="1"/>
</dbReference>
<evidence type="ECO:0000313" key="2">
    <source>
        <dbReference type="EMBL" id="PUU73176.1"/>
    </source>
</evidence>